<name>A0A8T0H9J7_CERPU</name>
<evidence type="ECO:0000256" key="1">
    <source>
        <dbReference type="ARBA" id="ARBA00022737"/>
    </source>
</evidence>
<dbReference type="Pfam" id="PF00076">
    <property type="entry name" value="RRM_1"/>
    <property type="match status" value="1"/>
</dbReference>
<feature type="compositionally biased region" description="Low complexity" evidence="4">
    <location>
        <begin position="1070"/>
        <end position="1080"/>
    </location>
</feature>
<feature type="compositionally biased region" description="Low complexity" evidence="4">
    <location>
        <begin position="462"/>
        <end position="483"/>
    </location>
</feature>
<dbReference type="SUPFAM" id="SSF54928">
    <property type="entry name" value="RNA-binding domain, RBD"/>
    <property type="match status" value="2"/>
</dbReference>
<evidence type="ECO:0000256" key="4">
    <source>
        <dbReference type="SAM" id="MobiDB-lite"/>
    </source>
</evidence>
<dbReference type="InterPro" id="IPR000504">
    <property type="entry name" value="RRM_dom"/>
</dbReference>
<sequence>MGGKVNAGVDVAQFSSVALASTVGERAYVERTLKSRLLSSCSMASSTTLSTQDMNSASERMGEERTGSGGSTSTATHDASSHYIEAGLIREGLQGLSFESGVDADSAPEGIAVNEQRSGSQAVENGVLSSPPELSRKSDTNISVDYVLPQQQHSHAHGHVAQYGGSPRMPRGLTHEYRPPPALQLPDQTMMDSELAALHQGRENDYASSNYVLPATLAVSPSCHVSCHDVKASLDPNAKEYTPAPSPCISPGVPPSLLQHHIGVPTSYSFESGHIFLSGVSGVDNRSAMIYSSTYGPDSTMSIFGNASQLANQVFATGSVTPSAPWAGMDVSDLSSHQVSPGTGSHLPVAPVGLVQSSHPLRSYGIPPFQSMGLPSVGISGQSVLSHPPISGREHVSRAILLNGVPAHMTDEQLKIEMGKWGDVRTVVSDQKHQGLVTVNFYDLRCAKDALRDIQQQHLNKQQRMQQQYQLSQKQRGGASSSSSREHSDMAYERQDSAKHSDLISDHNIGSSSISSSPGKGLINGVVMWAQYTLPIGAAAGPDGMNQGTLVVFNLDVDTTMEQLKSVFEVYGDVKELRETPAKKQHKFVEFYDVRDASKALKALDGTEINGKRVKIEFSRPGGQAHKARVQLQQQAAHATVYHPISGSRSSLAASGPGAVAGQPFLLNWSGDATASPLTIPGPHGGASYLWASNIGTPVPPLGLAVPQSWNSAGSQLQTGLQTYNYASMQAGPASAAGPLVVMGNVGNMESLSYGRAGTRAMALPYSGPASTAENYSSGQGFGRANTTPVSGPVRGDGVSSRRKRNSSVNGGAGGYGKVESGSNLGSGGKLREGPRVGTRISTNKLASQRADVPPQYVFDEAGIQPNDTRTTLMIKNIPNKYSQQMLLSLLDNHCTDWNTREETIGEPESAYDFVYLPIDFKNRCNLGYAFVNFTSVHATKRLYISFHQQQWEEFNSRKVCHVTYARVQGRVALEEHFKNSRFACDTDDYLPLIFRPPRNGKNSSIPATVAAVHQSSRVQGSSSQDQEHGKGPRNGERSGGDELSRRVLANGISATAQELEMELTGVQTRGGSSSGGHRSNMPQQHR</sequence>
<feature type="region of interest" description="Disordered" evidence="4">
    <location>
        <begin position="457"/>
        <end position="516"/>
    </location>
</feature>
<evidence type="ECO:0000256" key="3">
    <source>
        <dbReference type="PROSITE-ProRule" id="PRU00176"/>
    </source>
</evidence>
<dbReference type="InterPro" id="IPR035979">
    <property type="entry name" value="RBD_domain_sf"/>
</dbReference>
<evidence type="ECO:0000259" key="5">
    <source>
        <dbReference type="PROSITE" id="PS50102"/>
    </source>
</evidence>
<comment type="caution">
    <text evidence="6">The sequence shown here is derived from an EMBL/GenBank/DDBJ whole genome shotgun (WGS) entry which is preliminary data.</text>
</comment>
<feature type="compositionally biased region" description="Polar residues" evidence="4">
    <location>
        <begin position="1014"/>
        <end position="1025"/>
    </location>
</feature>
<organism evidence="6 7">
    <name type="scientific">Ceratodon purpureus</name>
    <name type="common">Fire moss</name>
    <name type="synonym">Dicranum purpureum</name>
    <dbReference type="NCBI Taxonomy" id="3225"/>
    <lineage>
        <taxon>Eukaryota</taxon>
        <taxon>Viridiplantae</taxon>
        <taxon>Streptophyta</taxon>
        <taxon>Embryophyta</taxon>
        <taxon>Bryophyta</taxon>
        <taxon>Bryophytina</taxon>
        <taxon>Bryopsida</taxon>
        <taxon>Dicranidae</taxon>
        <taxon>Pseudoditrichales</taxon>
        <taxon>Ditrichaceae</taxon>
        <taxon>Ceratodon</taxon>
    </lineage>
</organism>
<feature type="compositionally biased region" description="Low complexity" evidence="4">
    <location>
        <begin position="506"/>
        <end position="516"/>
    </location>
</feature>
<dbReference type="InterPro" id="IPR007201">
    <property type="entry name" value="Mei2-like_Rrm_C"/>
</dbReference>
<evidence type="ECO:0000313" key="7">
    <source>
        <dbReference type="Proteomes" id="UP000822688"/>
    </source>
</evidence>
<dbReference type="PANTHER" id="PTHR23189">
    <property type="entry name" value="RNA RECOGNITION MOTIF-CONTAINING"/>
    <property type="match status" value="1"/>
</dbReference>
<reference evidence="6" key="1">
    <citation type="submission" date="2020-06" db="EMBL/GenBank/DDBJ databases">
        <title>WGS assembly of Ceratodon purpureus strain R40.</title>
        <authorList>
            <person name="Carey S.B."/>
            <person name="Jenkins J."/>
            <person name="Shu S."/>
            <person name="Lovell J.T."/>
            <person name="Sreedasyam A."/>
            <person name="Maumus F."/>
            <person name="Tiley G.P."/>
            <person name="Fernandez-Pozo N."/>
            <person name="Barry K."/>
            <person name="Chen C."/>
            <person name="Wang M."/>
            <person name="Lipzen A."/>
            <person name="Daum C."/>
            <person name="Saski C.A."/>
            <person name="Payton A.C."/>
            <person name="Mcbreen J.C."/>
            <person name="Conrad R.E."/>
            <person name="Kollar L.M."/>
            <person name="Olsson S."/>
            <person name="Huttunen S."/>
            <person name="Landis J.B."/>
            <person name="Wickett N.J."/>
            <person name="Johnson M.G."/>
            <person name="Rensing S.A."/>
            <person name="Grimwood J."/>
            <person name="Schmutz J."/>
            <person name="Mcdaniel S.F."/>
        </authorList>
    </citation>
    <scope>NUCLEOTIDE SEQUENCE</scope>
    <source>
        <strain evidence="6">R40</strain>
    </source>
</reference>
<feature type="region of interest" description="Disordered" evidence="4">
    <location>
        <begin position="44"/>
        <end position="78"/>
    </location>
</feature>
<dbReference type="InterPro" id="IPR012677">
    <property type="entry name" value="Nucleotide-bd_a/b_plait_sf"/>
</dbReference>
<dbReference type="Pfam" id="PF04059">
    <property type="entry name" value="RRM_2"/>
    <property type="match status" value="1"/>
</dbReference>
<dbReference type="GO" id="GO:0003723">
    <property type="term" value="F:RNA binding"/>
    <property type="evidence" value="ECO:0007669"/>
    <property type="project" value="UniProtKB-UniRule"/>
</dbReference>
<feature type="domain" description="RRM" evidence="5">
    <location>
        <begin position="548"/>
        <end position="621"/>
    </location>
</feature>
<dbReference type="FunFam" id="3.30.70.330:FF:000101">
    <property type="entry name" value="Protein MEI2-like 1"/>
    <property type="match status" value="1"/>
</dbReference>
<evidence type="ECO:0000256" key="2">
    <source>
        <dbReference type="ARBA" id="ARBA00022884"/>
    </source>
</evidence>
<dbReference type="SMART" id="SM00360">
    <property type="entry name" value="RRM"/>
    <property type="match status" value="2"/>
</dbReference>
<gene>
    <name evidence="6" type="ORF">KC19_7G104800</name>
</gene>
<dbReference type="EMBL" id="CM026428">
    <property type="protein sequence ID" value="KAG0567024.1"/>
    <property type="molecule type" value="Genomic_DNA"/>
</dbReference>
<dbReference type="Proteomes" id="UP000822688">
    <property type="component" value="Chromosome 7"/>
</dbReference>
<feature type="region of interest" description="Disordered" evidence="4">
    <location>
        <begin position="1010"/>
        <end position="1087"/>
    </location>
</feature>
<evidence type="ECO:0000313" key="6">
    <source>
        <dbReference type="EMBL" id="KAG0567024.1"/>
    </source>
</evidence>
<feature type="compositionally biased region" description="Polar residues" evidence="4">
    <location>
        <begin position="769"/>
        <end position="790"/>
    </location>
</feature>
<keyword evidence="1" id="KW-0677">Repeat</keyword>
<keyword evidence="7" id="KW-1185">Reference proteome</keyword>
<feature type="domain" description="RRM" evidence="5">
    <location>
        <begin position="398"/>
        <end position="472"/>
    </location>
</feature>
<feature type="region of interest" description="Disordered" evidence="4">
    <location>
        <begin position="114"/>
        <end position="138"/>
    </location>
</feature>
<accession>A0A8T0H9J7</accession>
<dbReference type="PROSITE" id="PS50102">
    <property type="entry name" value="RRM"/>
    <property type="match status" value="2"/>
</dbReference>
<dbReference type="CDD" id="cd12530">
    <property type="entry name" value="RRM3_EAR1_like"/>
    <property type="match status" value="1"/>
</dbReference>
<feature type="region of interest" description="Disordered" evidence="4">
    <location>
        <begin position="768"/>
        <end position="836"/>
    </location>
</feature>
<keyword evidence="2 3" id="KW-0694">RNA-binding</keyword>
<dbReference type="AlphaFoldDB" id="A0A8T0H9J7"/>
<feature type="compositionally biased region" description="Basic and acidic residues" evidence="4">
    <location>
        <begin position="484"/>
        <end position="505"/>
    </location>
</feature>
<protein>
    <recommendedName>
        <fullName evidence="5">RRM domain-containing protein</fullName>
    </recommendedName>
</protein>
<feature type="compositionally biased region" description="Basic and acidic residues" evidence="4">
    <location>
        <begin position="1026"/>
        <end position="1046"/>
    </location>
</feature>
<proteinExistence type="predicted"/>
<dbReference type="Gene3D" id="3.30.70.330">
    <property type="match status" value="2"/>
</dbReference>
<dbReference type="InterPro" id="IPR034458">
    <property type="entry name" value="EAR1-like_RRM3"/>
</dbReference>